<proteinExistence type="predicted"/>
<dbReference type="OrthoDB" id="9956223at2"/>
<organism evidence="2 3">
    <name type="scientific">Flavobacterium cucumis</name>
    <dbReference type="NCBI Taxonomy" id="416016"/>
    <lineage>
        <taxon>Bacteria</taxon>
        <taxon>Pseudomonadati</taxon>
        <taxon>Bacteroidota</taxon>
        <taxon>Flavobacteriia</taxon>
        <taxon>Flavobacteriales</taxon>
        <taxon>Flavobacteriaceae</taxon>
        <taxon>Flavobacterium</taxon>
    </lineage>
</organism>
<evidence type="ECO:0000313" key="3">
    <source>
        <dbReference type="Proteomes" id="UP000184611"/>
    </source>
</evidence>
<dbReference type="STRING" id="416016.SAMN05443547_0580"/>
<keyword evidence="1" id="KW-0732">Signal</keyword>
<dbReference type="Proteomes" id="UP000184611">
    <property type="component" value="Unassembled WGS sequence"/>
</dbReference>
<reference evidence="3" key="1">
    <citation type="submission" date="2016-12" db="EMBL/GenBank/DDBJ databases">
        <authorList>
            <person name="Varghese N."/>
            <person name="Submissions S."/>
        </authorList>
    </citation>
    <scope>NUCLEOTIDE SEQUENCE [LARGE SCALE GENOMIC DNA]</scope>
    <source>
        <strain evidence="3">DSM 18830</strain>
    </source>
</reference>
<dbReference type="AlphaFoldDB" id="A0A1M7ZTP8"/>
<dbReference type="RefSeq" id="WP_073581203.1">
    <property type="nucleotide sequence ID" value="NZ_CBCSEA010000001.1"/>
</dbReference>
<accession>A0A1M7ZTP8</accession>
<gene>
    <name evidence="2" type="ORF">SAMN05443547_0580</name>
</gene>
<feature type="signal peptide" evidence="1">
    <location>
        <begin position="1"/>
        <end position="19"/>
    </location>
</feature>
<keyword evidence="3" id="KW-1185">Reference proteome</keyword>
<sequence>MKKLIFILVLSLITSEAFAGNTEKEKSKEKKENSKEKNETMVYCCTATLTYNGQYYDQEEYCSNTPNGDNLNSSPNCIEAARRLSKRNPQILKSAD</sequence>
<name>A0A1M7ZTP8_9FLAO</name>
<dbReference type="EMBL" id="FRYK01000001">
    <property type="protein sequence ID" value="SHO72252.1"/>
    <property type="molecule type" value="Genomic_DNA"/>
</dbReference>
<evidence type="ECO:0000313" key="2">
    <source>
        <dbReference type="EMBL" id="SHO72252.1"/>
    </source>
</evidence>
<feature type="chain" id="PRO_5012726356" evidence="1">
    <location>
        <begin position="20"/>
        <end position="96"/>
    </location>
</feature>
<evidence type="ECO:0000256" key="1">
    <source>
        <dbReference type="SAM" id="SignalP"/>
    </source>
</evidence>
<protein>
    <submittedName>
        <fullName evidence="2">Uncharacterized protein</fullName>
    </submittedName>
</protein>